<dbReference type="PANTHER" id="PTHR32322">
    <property type="entry name" value="INNER MEMBRANE TRANSPORTER"/>
    <property type="match status" value="1"/>
</dbReference>
<keyword evidence="2" id="KW-1003">Cell membrane</keyword>
<evidence type="ECO:0000256" key="6">
    <source>
        <dbReference type="SAM" id="Phobius"/>
    </source>
</evidence>
<feature type="transmembrane region" description="Helical" evidence="6">
    <location>
        <begin position="268"/>
        <end position="284"/>
    </location>
</feature>
<feature type="transmembrane region" description="Helical" evidence="6">
    <location>
        <begin position="130"/>
        <end position="148"/>
    </location>
</feature>
<dbReference type="Pfam" id="PF00892">
    <property type="entry name" value="EamA"/>
    <property type="match status" value="2"/>
</dbReference>
<evidence type="ECO:0000313" key="9">
    <source>
        <dbReference type="Proteomes" id="UP000595663"/>
    </source>
</evidence>
<protein>
    <submittedName>
        <fullName evidence="8">Drug/metabolite exporter family protein</fullName>
    </submittedName>
</protein>
<feature type="transmembrane region" description="Helical" evidence="6">
    <location>
        <begin position="154"/>
        <end position="172"/>
    </location>
</feature>
<feature type="domain" description="EamA" evidence="7">
    <location>
        <begin position="154"/>
        <end position="284"/>
    </location>
</feature>
<name>A0A7R6P2L4_9GAMM</name>
<proteinExistence type="predicted"/>
<keyword evidence="9" id="KW-1185">Reference proteome</keyword>
<dbReference type="Proteomes" id="UP000595663">
    <property type="component" value="Chromosome"/>
</dbReference>
<dbReference type="InterPro" id="IPR050638">
    <property type="entry name" value="AA-Vitamin_Transporters"/>
</dbReference>
<feature type="transmembrane region" description="Helical" evidence="6">
    <location>
        <begin position="207"/>
        <end position="232"/>
    </location>
</feature>
<evidence type="ECO:0000313" key="8">
    <source>
        <dbReference type="EMBL" id="BBB25834.1"/>
    </source>
</evidence>
<evidence type="ECO:0000256" key="2">
    <source>
        <dbReference type="ARBA" id="ARBA00022475"/>
    </source>
</evidence>
<organism evidence="8 9">
    <name type="scientific">Amphritea japonica ATCC BAA-1530</name>
    <dbReference type="NCBI Taxonomy" id="1278309"/>
    <lineage>
        <taxon>Bacteria</taxon>
        <taxon>Pseudomonadati</taxon>
        <taxon>Pseudomonadota</taxon>
        <taxon>Gammaproteobacteria</taxon>
        <taxon>Oceanospirillales</taxon>
        <taxon>Oceanospirillaceae</taxon>
        <taxon>Amphritea</taxon>
    </lineage>
</organism>
<dbReference type="InterPro" id="IPR000620">
    <property type="entry name" value="EamA_dom"/>
</dbReference>
<feature type="transmembrane region" description="Helical" evidence="6">
    <location>
        <begin position="102"/>
        <end position="118"/>
    </location>
</feature>
<evidence type="ECO:0000256" key="4">
    <source>
        <dbReference type="ARBA" id="ARBA00022989"/>
    </source>
</evidence>
<evidence type="ECO:0000256" key="5">
    <source>
        <dbReference type="ARBA" id="ARBA00023136"/>
    </source>
</evidence>
<dbReference type="InterPro" id="IPR037185">
    <property type="entry name" value="EmrE-like"/>
</dbReference>
<feature type="transmembrane region" description="Helical" evidence="6">
    <location>
        <begin position="70"/>
        <end position="90"/>
    </location>
</feature>
<comment type="subcellular location">
    <subcellularLocation>
        <location evidence="1">Cell membrane</location>
        <topology evidence="1">Multi-pass membrane protein</topology>
    </subcellularLocation>
</comment>
<dbReference type="KEGG" id="ajp:AMJAP_1239"/>
<feature type="domain" description="EamA" evidence="7">
    <location>
        <begin position="6"/>
        <end position="140"/>
    </location>
</feature>
<dbReference type="SUPFAM" id="SSF103481">
    <property type="entry name" value="Multidrug resistance efflux transporter EmrE"/>
    <property type="match status" value="2"/>
</dbReference>
<dbReference type="EMBL" id="AP014545">
    <property type="protein sequence ID" value="BBB25834.1"/>
    <property type="molecule type" value="Genomic_DNA"/>
</dbReference>
<evidence type="ECO:0000259" key="7">
    <source>
        <dbReference type="Pfam" id="PF00892"/>
    </source>
</evidence>
<dbReference type="AlphaFoldDB" id="A0A7R6P2L4"/>
<sequence>MNRKPLFLAFAVVLMWSTVATAFKLTLSLISPLQMLWIAVTTSFVILFIATLLQKKQSLARQYLRDSPGYFLLLALLNPTLYYLILFAAYDLLPAQQAQALNYTWAVVLSIMAVPFLGQQFTLKNLVSIVLAYSGVVVIATQGQFLALDFKNPLGVILGLSSSVFFAAYWILNTRRPRDAVVSLMLCFGLSLPILSVLMLWQNAFILVPWQAVAGGIYIGTFEMGFAFLLWMQAMRMSDNTAQLSNLVYLSPPISLLLLATIADEPVMLSTIAGLVLIISGVLFQQIRQRPKLS</sequence>
<accession>A0A7R6P2L4</accession>
<reference evidence="8 9" key="1">
    <citation type="journal article" date="2008" name="Int. J. Syst. Evol. Microbiol.">
        <title>Amphritea japonica sp. nov. and Amphritea balenae sp. nov., isolated from the sediment adjacent to sperm whale carcasses off Kagoshima, Japan.</title>
        <authorList>
            <person name="Miyazaki M."/>
            <person name="Nogi Y."/>
            <person name="Fujiwara Y."/>
            <person name="Kawato M."/>
            <person name="Nagahama T."/>
            <person name="Kubokawa K."/>
            <person name="Horikoshi K."/>
        </authorList>
    </citation>
    <scope>NUCLEOTIDE SEQUENCE [LARGE SCALE GENOMIC DNA]</scope>
    <source>
        <strain evidence="8 9">ATCC BAA-1530</strain>
    </source>
</reference>
<feature type="transmembrane region" description="Helical" evidence="6">
    <location>
        <begin position="181"/>
        <end position="201"/>
    </location>
</feature>
<keyword evidence="3 6" id="KW-0812">Transmembrane</keyword>
<keyword evidence="5 6" id="KW-0472">Membrane</keyword>
<dbReference type="GO" id="GO:0005886">
    <property type="term" value="C:plasma membrane"/>
    <property type="evidence" value="ECO:0007669"/>
    <property type="project" value="UniProtKB-SubCell"/>
</dbReference>
<evidence type="ECO:0000256" key="1">
    <source>
        <dbReference type="ARBA" id="ARBA00004651"/>
    </source>
</evidence>
<dbReference type="PANTHER" id="PTHR32322:SF18">
    <property type="entry name" value="S-ADENOSYLMETHIONINE_S-ADENOSYLHOMOCYSTEINE TRANSPORTER"/>
    <property type="match status" value="1"/>
</dbReference>
<feature type="transmembrane region" description="Helical" evidence="6">
    <location>
        <begin position="32"/>
        <end position="50"/>
    </location>
</feature>
<evidence type="ECO:0000256" key="3">
    <source>
        <dbReference type="ARBA" id="ARBA00022692"/>
    </source>
</evidence>
<dbReference type="RefSeq" id="WP_019621432.1">
    <property type="nucleotide sequence ID" value="NZ_AP014545.1"/>
</dbReference>
<keyword evidence="4 6" id="KW-1133">Transmembrane helix</keyword>
<feature type="transmembrane region" description="Helical" evidence="6">
    <location>
        <begin position="244"/>
        <end position="262"/>
    </location>
</feature>
<gene>
    <name evidence="8" type="ORF">AMJAP_1239</name>
</gene>